<organism evidence="3 4">
    <name type="scientific">Luteococcus sanguinis</name>
    <dbReference type="NCBI Taxonomy" id="174038"/>
    <lineage>
        <taxon>Bacteria</taxon>
        <taxon>Bacillati</taxon>
        <taxon>Actinomycetota</taxon>
        <taxon>Actinomycetes</taxon>
        <taxon>Propionibacteriales</taxon>
        <taxon>Propionibacteriaceae</taxon>
        <taxon>Luteococcus</taxon>
    </lineage>
</organism>
<dbReference type="RefSeq" id="WP_343884832.1">
    <property type="nucleotide sequence ID" value="NZ_BAAAKI010000003.1"/>
</dbReference>
<dbReference type="Pfam" id="PF01903">
    <property type="entry name" value="CbiX"/>
    <property type="match status" value="1"/>
</dbReference>
<keyword evidence="4" id="KW-1185">Reference proteome</keyword>
<proteinExistence type="predicted"/>
<dbReference type="Gene3D" id="3.40.50.1400">
    <property type="match status" value="2"/>
</dbReference>
<evidence type="ECO:0000313" key="4">
    <source>
        <dbReference type="Proteomes" id="UP001596266"/>
    </source>
</evidence>
<comment type="caution">
    <text evidence="3">The sequence shown here is derived from an EMBL/GenBank/DDBJ whole genome shotgun (WGS) entry which is preliminary data.</text>
</comment>
<gene>
    <name evidence="3" type="ORF">ACFP57_08245</name>
</gene>
<evidence type="ECO:0000256" key="1">
    <source>
        <dbReference type="ARBA" id="ARBA00022723"/>
    </source>
</evidence>
<evidence type="ECO:0000313" key="3">
    <source>
        <dbReference type="EMBL" id="MFC6396967.1"/>
    </source>
</evidence>
<dbReference type="Proteomes" id="UP001596266">
    <property type="component" value="Unassembled WGS sequence"/>
</dbReference>
<evidence type="ECO:0000256" key="2">
    <source>
        <dbReference type="ARBA" id="ARBA00023239"/>
    </source>
</evidence>
<reference evidence="4" key="1">
    <citation type="journal article" date="2019" name="Int. J. Syst. Evol. Microbiol.">
        <title>The Global Catalogue of Microorganisms (GCM) 10K type strain sequencing project: providing services to taxonomists for standard genome sequencing and annotation.</title>
        <authorList>
            <consortium name="The Broad Institute Genomics Platform"/>
            <consortium name="The Broad Institute Genome Sequencing Center for Infectious Disease"/>
            <person name="Wu L."/>
            <person name="Ma J."/>
        </authorList>
    </citation>
    <scope>NUCLEOTIDE SEQUENCE [LARGE SCALE GENOMIC DNA]</scope>
    <source>
        <strain evidence="4">CGMCC 1.15277</strain>
    </source>
</reference>
<dbReference type="SUPFAM" id="SSF53800">
    <property type="entry name" value="Chelatase"/>
    <property type="match status" value="1"/>
</dbReference>
<protein>
    <submittedName>
        <fullName evidence="3">Sirohydrochlorin chelatase</fullName>
    </submittedName>
</protein>
<keyword evidence="1" id="KW-0479">Metal-binding</keyword>
<dbReference type="EMBL" id="JBHSUA010000018">
    <property type="protein sequence ID" value="MFC6396967.1"/>
    <property type="molecule type" value="Genomic_DNA"/>
</dbReference>
<dbReference type="InterPro" id="IPR002762">
    <property type="entry name" value="CbiX-like"/>
</dbReference>
<keyword evidence="2" id="KW-0456">Lyase</keyword>
<sequence>MTAPALVLLSQGSSDPQVAHILHGVRKQLQMARPELSVHIAFLDHCPPTGSTVVSTLVQRGVREMVFIPLDMTRAVDPEPAAVAMLSRVRASFPDVAVTLARPIGPATELLNVLDTMVREGLRSAHAVELDGLVLSTPGTGDVRGNALIARRARQWSTHHRLPVVVSVGDGSGPNSAQAIAALRSQGRRHIGVGSFFVAGDENFHAQAELARQAGAIAVSAPMGAHPLVLDLVLARYAFAAMELLDSQVAQDSFNREHPFSLAN</sequence>
<accession>A0ABW1X153</accession>
<name>A0ABW1X153_9ACTN</name>